<dbReference type="SUPFAM" id="SSF51703">
    <property type="entry name" value="Cobalamin (vitamin B12)-dependent enzymes"/>
    <property type="match status" value="1"/>
</dbReference>
<dbReference type="AlphaFoldDB" id="A0A9W9ZI22"/>
<dbReference type="EC" id="5.4.99.2" evidence="3"/>
<dbReference type="Pfam" id="PF02310">
    <property type="entry name" value="B12-binding"/>
    <property type="match status" value="1"/>
</dbReference>
<reference evidence="9" key="1">
    <citation type="submission" date="2023-01" db="EMBL/GenBank/DDBJ databases">
        <title>Genome assembly of the deep-sea coral Lophelia pertusa.</title>
        <authorList>
            <person name="Herrera S."/>
            <person name="Cordes E."/>
        </authorList>
    </citation>
    <scope>NUCLEOTIDE SEQUENCE</scope>
    <source>
        <strain evidence="9">USNM1676648</strain>
        <tissue evidence="9">Polyp</tissue>
    </source>
</reference>
<proteinExistence type="inferred from homology"/>
<evidence type="ECO:0000256" key="7">
    <source>
        <dbReference type="ARBA" id="ARBA00023285"/>
    </source>
</evidence>
<evidence type="ECO:0000313" key="10">
    <source>
        <dbReference type="Proteomes" id="UP001163046"/>
    </source>
</evidence>
<dbReference type="Gene3D" id="3.20.20.240">
    <property type="entry name" value="Methylmalonyl-CoA mutase"/>
    <property type="match status" value="1"/>
</dbReference>
<evidence type="ECO:0000259" key="8">
    <source>
        <dbReference type="PROSITE" id="PS51332"/>
    </source>
</evidence>
<dbReference type="InterPro" id="IPR006099">
    <property type="entry name" value="MeMalonylCoA_mutase_a/b_cat"/>
</dbReference>
<dbReference type="CDD" id="cd02071">
    <property type="entry name" value="MM_CoA_mut_B12_BD"/>
    <property type="match status" value="1"/>
</dbReference>
<keyword evidence="6" id="KW-0413">Isomerase</keyword>
<comment type="similarity">
    <text evidence="2">Belongs to the methylmalonyl-CoA mutase family.</text>
</comment>
<dbReference type="GO" id="GO:0046872">
    <property type="term" value="F:metal ion binding"/>
    <property type="evidence" value="ECO:0007669"/>
    <property type="project" value="UniProtKB-KW"/>
</dbReference>
<dbReference type="PROSITE" id="PS51332">
    <property type="entry name" value="B12_BINDING"/>
    <property type="match status" value="1"/>
</dbReference>
<dbReference type="GO" id="GO:0019678">
    <property type="term" value="P:propionate metabolic process, methylmalonyl pathway"/>
    <property type="evidence" value="ECO:0007669"/>
    <property type="project" value="TreeGrafter"/>
</dbReference>
<dbReference type="Pfam" id="PF01642">
    <property type="entry name" value="MM_CoA_mutase"/>
    <property type="match status" value="1"/>
</dbReference>
<dbReference type="PANTHER" id="PTHR48101:SF4">
    <property type="entry name" value="METHYLMALONYL-COA MUTASE, MITOCHONDRIAL"/>
    <property type="match status" value="1"/>
</dbReference>
<keyword evidence="10" id="KW-1185">Reference proteome</keyword>
<protein>
    <recommendedName>
        <fullName evidence="3">methylmalonyl-CoA mutase</fullName>
        <ecNumber evidence="3">5.4.99.2</ecNumber>
    </recommendedName>
</protein>
<dbReference type="InterPro" id="IPR006158">
    <property type="entry name" value="Cobalamin-bd"/>
</dbReference>
<feature type="domain" description="B12-binding" evidence="8">
    <location>
        <begin position="185"/>
        <end position="316"/>
    </location>
</feature>
<dbReference type="OrthoDB" id="198977at2759"/>
<evidence type="ECO:0000256" key="3">
    <source>
        <dbReference type="ARBA" id="ARBA00012398"/>
    </source>
</evidence>
<accession>A0A9W9ZI22</accession>
<dbReference type="InterPro" id="IPR016176">
    <property type="entry name" value="Cbl-dep_enz_cat"/>
</dbReference>
<dbReference type="Gene3D" id="3.40.50.280">
    <property type="entry name" value="Cobalamin-binding domain"/>
    <property type="match status" value="1"/>
</dbReference>
<keyword evidence="5" id="KW-0479">Metal-binding</keyword>
<dbReference type="GO" id="GO:0031419">
    <property type="term" value="F:cobalamin binding"/>
    <property type="evidence" value="ECO:0007669"/>
    <property type="project" value="UniProtKB-KW"/>
</dbReference>
<dbReference type="Proteomes" id="UP001163046">
    <property type="component" value="Unassembled WGS sequence"/>
</dbReference>
<dbReference type="InterPro" id="IPR006159">
    <property type="entry name" value="Acid_CoA_mut_C"/>
</dbReference>
<evidence type="ECO:0000256" key="1">
    <source>
        <dbReference type="ARBA" id="ARBA00001922"/>
    </source>
</evidence>
<organism evidence="9 10">
    <name type="scientific">Desmophyllum pertusum</name>
    <dbReference type="NCBI Taxonomy" id="174260"/>
    <lineage>
        <taxon>Eukaryota</taxon>
        <taxon>Metazoa</taxon>
        <taxon>Cnidaria</taxon>
        <taxon>Anthozoa</taxon>
        <taxon>Hexacorallia</taxon>
        <taxon>Scleractinia</taxon>
        <taxon>Caryophylliina</taxon>
        <taxon>Caryophylliidae</taxon>
        <taxon>Desmophyllum</taxon>
    </lineage>
</organism>
<evidence type="ECO:0000256" key="2">
    <source>
        <dbReference type="ARBA" id="ARBA00008465"/>
    </source>
</evidence>
<dbReference type="GO" id="GO:0004494">
    <property type="term" value="F:methylmalonyl-CoA mutase activity"/>
    <property type="evidence" value="ECO:0007669"/>
    <property type="project" value="UniProtKB-EC"/>
</dbReference>
<comment type="caution">
    <text evidence="9">The sequence shown here is derived from an EMBL/GenBank/DDBJ whole genome shotgun (WGS) entry which is preliminary data.</text>
</comment>
<name>A0A9W9ZI22_9CNID</name>
<dbReference type="SUPFAM" id="SSF52242">
    <property type="entry name" value="Cobalamin (vitamin B12)-binding domain"/>
    <property type="match status" value="1"/>
</dbReference>
<dbReference type="FunFam" id="3.40.50.280:FF:000002">
    <property type="entry name" value="Methylmalonyl-CoA mutase, mitochondrial"/>
    <property type="match status" value="1"/>
</dbReference>
<dbReference type="PANTHER" id="PTHR48101">
    <property type="entry name" value="METHYLMALONYL-COA MUTASE, MITOCHONDRIAL-RELATED"/>
    <property type="match status" value="1"/>
</dbReference>
<evidence type="ECO:0000256" key="6">
    <source>
        <dbReference type="ARBA" id="ARBA00023235"/>
    </source>
</evidence>
<keyword evidence="4" id="KW-0846">Cobalamin</keyword>
<gene>
    <name evidence="9" type="ORF">OS493_037466</name>
</gene>
<dbReference type="EMBL" id="MU825944">
    <property type="protein sequence ID" value="KAJ7382052.1"/>
    <property type="molecule type" value="Genomic_DNA"/>
</dbReference>
<keyword evidence="7" id="KW-0170">Cobalt</keyword>
<dbReference type="NCBIfam" id="TIGR00640">
    <property type="entry name" value="acid_CoA_mut_C"/>
    <property type="match status" value="1"/>
</dbReference>
<dbReference type="InterPro" id="IPR036724">
    <property type="entry name" value="Cobalamin-bd_sf"/>
</dbReference>
<dbReference type="GO" id="GO:0005739">
    <property type="term" value="C:mitochondrion"/>
    <property type="evidence" value="ECO:0007669"/>
    <property type="project" value="TreeGrafter"/>
</dbReference>
<evidence type="ECO:0000313" key="9">
    <source>
        <dbReference type="EMBL" id="KAJ7382052.1"/>
    </source>
</evidence>
<comment type="cofactor">
    <cofactor evidence="1">
        <name>adenosylcob(III)alamin</name>
        <dbReference type="ChEBI" id="CHEBI:18408"/>
    </cofactor>
</comment>
<evidence type="ECO:0000256" key="5">
    <source>
        <dbReference type="ARBA" id="ARBA00022723"/>
    </source>
</evidence>
<evidence type="ECO:0000256" key="4">
    <source>
        <dbReference type="ARBA" id="ARBA00022628"/>
    </source>
</evidence>
<sequence>MMECLTDEIYEKGLELINEVEELGGMAKAVAAGMPKLKIEECAAKRQARIDSASETIVGVNKYRLAKEETIDVLVVDNTKVREQQLEKIKRIRETRNQDEVNITMDAISECCKTGEGNLLDLAIKASRVRCTVGEITEAMERVVGRHVASDRMVSGAYKTEFGESDEISQCMKKVEAFVEQEGRRPRILVAKMGQDGHDRGAKVIATGFADLGFDVDIGPLFQTPMEVAQQAVDADVHVVGISSQAAGHKTLLPELIAQMKSMGRGDIVVVCGGVIPPQDYQFLYDSGVNCIFGPGECDTCVSARMRACVRARKELCECVPAWG</sequence>